<dbReference type="Proteomes" id="UP001383192">
    <property type="component" value="Unassembled WGS sequence"/>
</dbReference>
<feature type="region of interest" description="Disordered" evidence="7">
    <location>
        <begin position="1076"/>
        <end position="1182"/>
    </location>
</feature>
<evidence type="ECO:0000256" key="2">
    <source>
        <dbReference type="ARBA" id="ARBA00004574"/>
    </source>
</evidence>
<keyword evidence="5" id="KW-0779">Telomere</keyword>
<dbReference type="GO" id="GO:0031848">
    <property type="term" value="P:protection from non-homologous end joining at telomere"/>
    <property type="evidence" value="ECO:0007669"/>
    <property type="project" value="TreeGrafter"/>
</dbReference>
<name>A0AAW0CKW3_9AGAR</name>
<dbReference type="PANTHER" id="PTHR16466:SF6">
    <property type="entry name" value="TELOMERIC REPEAT-BINDING FACTOR 2-INTERACTING PROTEIN 1"/>
    <property type="match status" value="1"/>
</dbReference>
<dbReference type="EMBL" id="JAYKXP010000037">
    <property type="protein sequence ID" value="KAK7040369.1"/>
    <property type="molecule type" value="Genomic_DNA"/>
</dbReference>
<dbReference type="InterPro" id="IPR009057">
    <property type="entry name" value="Homeodomain-like_sf"/>
</dbReference>
<sequence length="1182" mass="132626">MATSGGPRNPYTDDEDAHLIEYLAKCCPDPRGRKGQTVFKQLEDDEAYPWHKRHTWQSWRDRYVKHSDYFDKKIRIYQRKNGIVPTVATQKVRTNQPTQPTPSKRNDYTEEDEEYLVEYLATKTTSNTGRKGNNIYKQLVDDEVYPWHKRHPWQSWRDRYVKNSEDFDRRIKRYQRKKGLGSTPQDESSKDSIEEVVIKKPQQTSPQKAPLSTEAQKKRKRISGISDDTRVEKRPKVLEPKGKDVVRKKPEKVGAFVQRRDNGDVLVSTFVTVSQIPRRRAQATAPSDRRIVEVEEDRGEGSSRGALAAERNSGSGLHSSRIVSSRPSSSLKATSSVPSASAKSKTTNRPAVGTEKPKLTSHSGDQTVRFVGEDDDAMSVDAHQRASPIDIDDDSRPQSPLFTQPAERRSLSPLFTQRPENDDSETSGSGHNSLFSQSGSMSASESRSRSPLFTQVVDVDNGGVQEEEDDSHEVDQMLTDPAEPQEKDEDSEEDEEVEEEASPKKPPARTISRLPEEVEPSQTQTQNIYPLLGSPLRSQPDVIGDQPLPGSYKSTGRPNTAQLPPSQSLRPALLSSQGRKPKQPPRLLEGPYRSQFAAAKKAREISEGEDADDNSDDDEDLVPVPPKKKPLPQRAARHTTAKPHPFDVSPTPSPSPSPPSRTKTSLATNQWLPTRSPTPPVSRLRAQPVASSSRHGVPPPSPPPQPETDEEYEEESEMTSTEIDENEQRIHPFDAPSQPTTPKPQHPFDMSQQQSSMRSVRSHVSEKDMEKVVHVLERFISKLDTERRERLMQRSGMVEGDEVEQDEQQRNVVSNGEEKELLQRGSPLPRQKDVDVNVLSEEANDNSVHMEDTDVEEQQPQPSTRRLSGDRANPQRLSDRMLHEAHLRVEDFQPHAESSIAPHHRTRLQTGPEHLFSTSSTPAAPQITNKGKAKATAFSDGPRRHTIGPVQTVEVDEEEEDSIPPRVDLRMALRSRRKSLPSRSSVSSTISRDLDDISLVPSVSHGKSGGLSERDQARLVHLQVARMAHETGLSEEKVLEVWNEYGDLEVAETVLRDVAKQLNDLFVKAKRRRSSVSVGGMGSSPMAVIGPKEKEEDSVQQRPRTISPTHTQTSTRRRRSSRFQPTFVDEDDIPDSEYSPPAASRAGKFVRLKRQGRVEEAFEREKRRASASGSKRARDSGT</sequence>
<feature type="compositionally biased region" description="Pro residues" evidence="7">
    <location>
        <begin position="697"/>
        <end position="706"/>
    </location>
</feature>
<feature type="compositionally biased region" description="Low complexity" evidence="7">
    <location>
        <begin position="750"/>
        <end position="759"/>
    </location>
</feature>
<protein>
    <recommendedName>
        <fullName evidence="8">TERF2-interacting telomeric protein 1 Myb domain-containing protein</fullName>
    </recommendedName>
</protein>
<evidence type="ECO:0000256" key="5">
    <source>
        <dbReference type="ARBA" id="ARBA00022895"/>
    </source>
</evidence>
<feature type="compositionally biased region" description="Polar residues" evidence="7">
    <location>
        <begin position="552"/>
        <end position="578"/>
    </location>
</feature>
<feature type="compositionally biased region" description="Basic residues" evidence="7">
    <location>
        <begin position="626"/>
        <end position="641"/>
    </location>
</feature>
<keyword evidence="10" id="KW-1185">Reference proteome</keyword>
<proteinExistence type="inferred from homology"/>
<gene>
    <name evidence="9" type="ORF">VNI00_009839</name>
</gene>
<dbReference type="CDD" id="cd11655">
    <property type="entry name" value="rap1_myb-like"/>
    <property type="match status" value="2"/>
</dbReference>
<feature type="region of interest" description="Disordered" evidence="7">
    <location>
        <begin position="175"/>
        <end position="253"/>
    </location>
</feature>
<feature type="compositionally biased region" description="Polar residues" evidence="7">
    <location>
        <begin position="916"/>
        <end position="929"/>
    </location>
</feature>
<dbReference type="GO" id="GO:0042162">
    <property type="term" value="F:telomeric DNA binding"/>
    <property type="evidence" value="ECO:0007669"/>
    <property type="project" value="TreeGrafter"/>
</dbReference>
<feature type="compositionally biased region" description="Acidic residues" evidence="7">
    <location>
        <begin position="607"/>
        <end position="621"/>
    </location>
</feature>
<evidence type="ECO:0000313" key="9">
    <source>
        <dbReference type="EMBL" id="KAK7040369.1"/>
    </source>
</evidence>
<comment type="subcellular location">
    <subcellularLocation>
        <location evidence="2">Chromosome</location>
        <location evidence="2">Telomere</location>
    </subcellularLocation>
    <subcellularLocation>
        <location evidence="1">Nucleus</location>
    </subcellularLocation>
</comment>
<evidence type="ECO:0000259" key="8">
    <source>
        <dbReference type="Pfam" id="PF08914"/>
    </source>
</evidence>
<dbReference type="InterPro" id="IPR015010">
    <property type="entry name" value="TERF2IP_Myb"/>
</dbReference>
<dbReference type="AlphaFoldDB" id="A0AAW0CKW3"/>
<keyword evidence="6" id="KW-0539">Nucleus</keyword>
<evidence type="ECO:0000313" key="10">
    <source>
        <dbReference type="Proteomes" id="UP001383192"/>
    </source>
</evidence>
<feature type="domain" description="TERF2-interacting telomeric protein 1 Myb" evidence="8">
    <location>
        <begin position="11"/>
        <end position="66"/>
    </location>
</feature>
<comment type="caution">
    <text evidence="9">The sequence shown here is derived from an EMBL/GenBank/DDBJ whole genome shotgun (WGS) entry which is preliminary data.</text>
</comment>
<feature type="compositionally biased region" description="Low complexity" evidence="7">
    <location>
        <begin position="436"/>
        <end position="445"/>
    </location>
</feature>
<feature type="compositionally biased region" description="Polar residues" evidence="7">
    <location>
        <begin position="666"/>
        <end position="675"/>
    </location>
</feature>
<feature type="region of interest" description="Disordered" evidence="7">
    <location>
        <begin position="91"/>
        <end position="110"/>
    </location>
</feature>
<evidence type="ECO:0000256" key="3">
    <source>
        <dbReference type="ARBA" id="ARBA00010467"/>
    </source>
</evidence>
<feature type="compositionally biased region" description="Basic and acidic residues" evidence="7">
    <location>
        <begin position="1156"/>
        <end position="1168"/>
    </location>
</feature>
<feature type="region of interest" description="Disordered" evidence="7">
    <location>
        <begin position="913"/>
        <end position="946"/>
    </location>
</feature>
<dbReference type="PANTHER" id="PTHR16466">
    <property type="entry name" value="TELOMERE REPEAT-BINDING FACTOR 2-INTERACTING PROTEIN 1"/>
    <property type="match status" value="1"/>
</dbReference>
<keyword evidence="4" id="KW-0158">Chromosome</keyword>
<evidence type="ECO:0000256" key="7">
    <source>
        <dbReference type="SAM" id="MobiDB-lite"/>
    </source>
</evidence>
<feature type="compositionally biased region" description="Low complexity" evidence="7">
    <location>
        <begin position="319"/>
        <end position="330"/>
    </location>
</feature>
<feature type="compositionally biased region" description="Basic and acidic residues" evidence="7">
    <location>
        <begin position="227"/>
        <end position="253"/>
    </location>
</feature>
<feature type="compositionally biased region" description="Polar residues" evidence="7">
    <location>
        <begin position="91"/>
        <end position="103"/>
    </location>
</feature>
<dbReference type="SUPFAM" id="SSF46689">
    <property type="entry name" value="Homeodomain-like"/>
    <property type="match status" value="2"/>
</dbReference>
<feature type="compositionally biased region" description="Basic and acidic residues" evidence="7">
    <location>
        <begin position="763"/>
        <end position="792"/>
    </location>
</feature>
<dbReference type="GO" id="GO:0010833">
    <property type="term" value="P:telomere maintenance via telomere lengthening"/>
    <property type="evidence" value="ECO:0007669"/>
    <property type="project" value="TreeGrafter"/>
</dbReference>
<feature type="compositionally biased region" description="Polar residues" evidence="7">
    <location>
        <begin position="331"/>
        <end position="349"/>
    </location>
</feature>
<evidence type="ECO:0000256" key="6">
    <source>
        <dbReference type="ARBA" id="ARBA00023242"/>
    </source>
</evidence>
<accession>A0AAW0CKW3</accession>
<dbReference type="Gene3D" id="1.10.10.60">
    <property type="entry name" value="Homeodomain-like"/>
    <property type="match status" value="2"/>
</dbReference>
<feature type="compositionally biased region" description="Acidic residues" evidence="7">
    <location>
        <begin position="707"/>
        <end position="725"/>
    </location>
</feature>
<dbReference type="GO" id="GO:0070187">
    <property type="term" value="C:shelterin complex"/>
    <property type="evidence" value="ECO:0007669"/>
    <property type="project" value="TreeGrafter"/>
</dbReference>
<feature type="region of interest" description="Disordered" evidence="7">
    <location>
        <begin position="274"/>
        <end position="875"/>
    </location>
</feature>
<feature type="compositionally biased region" description="Polar residues" evidence="7">
    <location>
        <begin position="426"/>
        <end position="435"/>
    </location>
</feature>
<feature type="domain" description="TERF2-interacting telomeric protein 1 Myb" evidence="8">
    <location>
        <begin position="108"/>
        <end position="163"/>
    </location>
</feature>
<feature type="compositionally biased region" description="Basic and acidic residues" evidence="7">
    <location>
        <begin position="187"/>
        <end position="198"/>
    </location>
</feature>
<feature type="compositionally biased region" description="Acidic residues" evidence="7">
    <location>
        <begin position="486"/>
        <end position="500"/>
    </location>
</feature>
<comment type="similarity">
    <text evidence="3">Belongs to the RAP1 family.</text>
</comment>
<dbReference type="Pfam" id="PF08914">
    <property type="entry name" value="Myb_Rap1"/>
    <property type="match status" value="2"/>
</dbReference>
<reference evidence="9 10" key="1">
    <citation type="submission" date="2024-01" db="EMBL/GenBank/DDBJ databases">
        <title>A draft genome for a cacao thread blight-causing isolate of Paramarasmius palmivorus.</title>
        <authorList>
            <person name="Baruah I.K."/>
            <person name="Bukari Y."/>
            <person name="Amoako-Attah I."/>
            <person name="Meinhardt L.W."/>
            <person name="Bailey B.A."/>
            <person name="Cohen S.P."/>
        </authorList>
    </citation>
    <scope>NUCLEOTIDE SEQUENCE [LARGE SCALE GENOMIC DNA]</scope>
    <source>
        <strain evidence="9 10">GH-12</strain>
    </source>
</reference>
<dbReference type="InterPro" id="IPR039595">
    <property type="entry name" value="TE2IP/Rap1"/>
</dbReference>
<evidence type="ECO:0000256" key="4">
    <source>
        <dbReference type="ARBA" id="ARBA00022454"/>
    </source>
</evidence>
<organism evidence="9 10">
    <name type="scientific">Paramarasmius palmivorus</name>
    <dbReference type="NCBI Taxonomy" id="297713"/>
    <lineage>
        <taxon>Eukaryota</taxon>
        <taxon>Fungi</taxon>
        <taxon>Dikarya</taxon>
        <taxon>Basidiomycota</taxon>
        <taxon>Agaricomycotina</taxon>
        <taxon>Agaricomycetes</taxon>
        <taxon>Agaricomycetidae</taxon>
        <taxon>Agaricales</taxon>
        <taxon>Marasmiineae</taxon>
        <taxon>Marasmiaceae</taxon>
        <taxon>Paramarasmius</taxon>
    </lineage>
</organism>
<evidence type="ECO:0000256" key="1">
    <source>
        <dbReference type="ARBA" id="ARBA00004123"/>
    </source>
</evidence>